<dbReference type="EMBL" id="JQ263910">
    <property type="protein sequence ID" value="AEW08981.1"/>
    <property type="molecule type" value="Genomic_DNA"/>
</dbReference>
<organism evidence="1">
    <name type="scientific">Pinus lambertiana</name>
    <name type="common">Sugar pine</name>
    <dbReference type="NCBI Taxonomy" id="3343"/>
    <lineage>
        <taxon>Eukaryota</taxon>
        <taxon>Viridiplantae</taxon>
        <taxon>Streptophyta</taxon>
        <taxon>Embryophyta</taxon>
        <taxon>Tracheophyta</taxon>
        <taxon>Spermatophyta</taxon>
        <taxon>Pinopsida</taxon>
        <taxon>Pinidae</taxon>
        <taxon>Conifers I</taxon>
        <taxon>Pinales</taxon>
        <taxon>Pinaceae</taxon>
        <taxon>Pinus</taxon>
        <taxon>Pinus subgen. Strobus</taxon>
    </lineage>
</organism>
<dbReference type="AlphaFoldDB" id="H9MCY4"/>
<reference evidence="1" key="1">
    <citation type="submission" date="2011-12" db="EMBL/GenBank/DDBJ databases">
        <title>Nucleotide Diversity and Divergence in the Loblolly Pine Gene Space.</title>
        <authorList>
            <person name="Neale D.B."/>
            <person name="Wegrzyn J.L."/>
            <person name="Lee J.M."/>
            <person name="Eckert A.J."/>
            <person name="Liechty J.D."/>
            <person name="Stevens K.A."/>
            <person name="Langley C.H."/>
        </authorList>
    </citation>
    <scope>NUCLEOTIDE SEQUENCE</scope>
    <source>
        <strain evidence="1">6806</strain>
        <tissue evidence="1">Megagametophyte</tissue>
    </source>
</reference>
<feature type="non-terminal residue" evidence="1">
    <location>
        <position position="69"/>
    </location>
</feature>
<proteinExistence type="predicted"/>
<feature type="non-terminal residue" evidence="1">
    <location>
        <position position="1"/>
    </location>
</feature>
<sequence length="69" mass="7083">LGRILGKLVAVGEFSIDEIARAIKGGGVEPGSLLETAIGLDILGTVLDVTRRENGESALSAIYRTSGVS</sequence>
<name>H9MCY4_PINLA</name>
<protein>
    <submittedName>
        <fullName evidence="1">Uncharacterized protein</fullName>
    </submittedName>
</protein>
<gene>
    <name evidence="1" type="ORF">CL2640Contig1_01</name>
</gene>
<evidence type="ECO:0000313" key="1">
    <source>
        <dbReference type="EMBL" id="AEW08981.1"/>
    </source>
</evidence>
<accession>H9MCY4</accession>